<accession>A0ABR2RQS9</accession>
<proteinExistence type="inferred from homology"/>
<reference evidence="13 14" key="1">
    <citation type="journal article" date="2024" name="G3 (Bethesda)">
        <title>Genome assembly of Hibiscus sabdariffa L. provides insights into metabolisms of medicinal natural products.</title>
        <authorList>
            <person name="Kim T."/>
        </authorList>
    </citation>
    <scope>NUCLEOTIDE SEQUENCE [LARGE SCALE GENOMIC DNA]</scope>
    <source>
        <strain evidence="13">TK-2024</strain>
        <tissue evidence="13">Old leaves</tissue>
    </source>
</reference>
<dbReference type="EC" id="2.3.2.27" evidence="3"/>
<dbReference type="SUPFAM" id="SSF57850">
    <property type="entry name" value="RING/U-box"/>
    <property type="match status" value="1"/>
</dbReference>
<keyword evidence="6 11" id="KW-0863">Zinc-finger</keyword>
<protein>
    <recommendedName>
        <fullName evidence="3">RING-type E3 ubiquitin transferase</fullName>
        <ecNumber evidence="3">2.3.2.27</ecNumber>
    </recommendedName>
</protein>
<keyword evidence="5" id="KW-0479">Metal-binding</keyword>
<evidence type="ECO:0000256" key="8">
    <source>
        <dbReference type="ARBA" id="ARBA00022989"/>
    </source>
</evidence>
<evidence type="ECO:0000256" key="1">
    <source>
        <dbReference type="ARBA" id="ARBA00000900"/>
    </source>
</evidence>
<evidence type="ECO:0000256" key="10">
    <source>
        <dbReference type="ARBA" id="ARBA00024209"/>
    </source>
</evidence>
<dbReference type="Gene3D" id="3.30.40.10">
    <property type="entry name" value="Zinc/RING finger domain, C3HC4 (zinc finger)"/>
    <property type="match status" value="1"/>
</dbReference>
<keyword evidence="14" id="KW-1185">Reference proteome</keyword>
<dbReference type="PROSITE" id="PS50089">
    <property type="entry name" value="ZF_RING_2"/>
    <property type="match status" value="1"/>
</dbReference>
<evidence type="ECO:0000313" key="14">
    <source>
        <dbReference type="Proteomes" id="UP001396334"/>
    </source>
</evidence>
<evidence type="ECO:0000256" key="3">
    <source>
        <dbReference type="ARBA" id="ARBA00012483"/>
    </source>
</evidence>
<sequence>MMIVTLIRCFCNDSSHDLETGLARYPARVDRSTRVPRPSTIGVIVRYQNMEENINCVICLEEFKDGDSCRLLVNCKHLYHQLCVDQWLSKDMHCPLCRGPVHGLELAPATSSDQNQTYSPQIFT</sequence>
<dbReference type="Pfam" id="PF13639">
    <property type="entry name" value="zf-RING_2"/>
    <property type="match status" value="1"/>
</dbReference>
<dbReference type="InterPro" id="IPR013083">
    <property type="entry name" value="Znf_RING/FYVE/PHD"/>
</dbReference>
<dbReference type="PANTHER" id="PTHR46539">
    <property type="entry name" value="E3 UBIQUITIN-PROTEIN LIGASE ATL42"/>
    <property type="match status" value="1"/>
</dbReference>
<dbReference type="PANTHER" id="PTHR46539:SF9">
    <property type="entry name" value="RING-H2 FINGER PROTEIN ATL56"/>
    <property type="match status" value="1"/>
</dbReference>
<evidence type="ECO:0000256" key="7">
    <source>
        <dbReference type="ARBA" id="ARBA00022833"/>
    </source>
</evidence>
<evidence type="ECO:0000256" key="2">
    <source>
        <dbReference type="ARBA" id="ARBA00004370"/>
    </source>
</evidence>
<evidence type="ECO:0000256" key="11">
    <source>
        <dbReference type="PROSITE-ProRule" id="PRU00175"/>
    </source>
</evidence>
<gene>
    <name evidence="13" type="ORF">V6N11_006452</name>
</gene>
<comment type="subcellular location">
    <subcellularLocation>
        <location evidence="2">Membrane</location>
    </subcellularLocation>
</comment>
<keyword evidence="8" id="KW-1133">Transmembrane helix</keyword>
<dbReference type="Proteomes" id="UP001396334">
    <property type="component" value="Unassembled WGS sequence"/>
</dbReference>
<comment type="similarity">
    <text evidence="10">Belongs to the RING-type zinc finger family. ATL subfamily.</text>
</comment>
<evidence type="ECO:0000256" key="4">
    <source>
        <dbReference type="ARBA" id="ARBA00022692"/>
    </source>
</evidence>
<comment type="caution">
    <text evidence="13">The sequence shown here is derived from an EMBL/GenBank/DDBJ whole genome shotgun (WGS) entry which is preliminary data.</text>
</comment>
<evidence type="ECO:0000256" key="5">
    <source>
        <dbReference type="ARBA" id="ARBA00022723"/>
    </source>
</evidence>
<keyword evidence="4" id="KW-0812">Transmembrane</keyword>
<comment type="catalytic activity">
    <reaction evidence="1">
        <text>S-ubiquitinyl-[E2 ubiquitin-conjugating enzyme]-L-cysteine + [acceptor protein]-L-lysine = [E2 ubiquitin-conjugating enzyme]-L-cysteine + N(6)-ubiquitinyl-[acceptor protein]-L-lysine.</text>
        <dbReference type="EC" id="2.3.2.27"/>
    </reaction>
</comment>
<name>A0ABR2RQS9_9ROSI</name>
<dbReference type="SMART" id="SM00184">
    <property type="entry name" value="RING"/>
    <property type="match status" value="1"/>
</dbReference>
<evidence type="ECO:0000256" key="6">
    <source>
        <dbReference type="ARBA" id="ARBA00022771"/>
    </source>
</evidence>
<keyword evidence="7" id="KW-0862">Zinc</keyword>
<evidence type="ECO:0000256" key="9">
    <source>
        <dbReference type="ARBA" id="ARBA00023136"/>
    </source>
</evidence>
<feature type="domain" description="RING-type" evidence="12">
    <location>
        <begin position="56"/>
        <end position="98"/>
    </location>
</feature>
<organism evidence="13 14">
    <name type="scientific">Hibiscus sabdariffa</name>
    <name type="common">roselle</name>
    <dbReference type="NCBI Taxonomy" id="183260"/>
    <lineage>
        <taxon>Eukaryota</taxon>
        <taxon>Viridiplantae</taxon>
        <taxon>Streptophyta</taxon>
        <taxon>Embryophyta</taxon>
        <taxon>Tracheophyta</taxon>
        <taxon>Spermatophyta</taxon>
        <taxon>Magnoliopsida</taxon>
        <taxon>eudicotyledons</taxon>
        <taxon>Gunneridae</taxon>
        <taxon>Pentapetalae</taxon>
        <taxon>rosids</taxon>
        <taxon>malvids</taxon>
        <taxon>Malvales</taxon>
        <taxon>Malvaceae</taxon>
        <taxon>Malvoideae</taxon>
        <taxon>Hibiscus</taxon>
    </lineage>
</organism>
<evidence type="ECO:0000313" key="13">
    <source>
        <dbReference type="EMBL" id="KAK9015341.1"/>
    </source>
</evidence>
<dbReference type="EMBL" id="JBBPBN010000021">
    <property type="protein sequence ID" value="KAK9015341.1"/>
    <property type="molecule type" value="Genomic_DNA"/>
</dbReference>
<evidence type="ECO:0000259" key="12">
    <source>
        <dbReference type="PROSITE" id="PS50089"/>
    </source>
</evidence>
<keyword evidence="9" id="KW-0472">Membrane</keyword>
<dbReference type="InterPro" id="IPR001841">
    <property type="entry name" value="Znf_RING"/>
</dbReference>